<organism evidence="1 2">
    <name type="scientific">Penicillium hetheringtonii</name>
    <dbReference type="NCBI Taxonomy" id="911720"/>
    <lineage>
        <taxon>Eukaryota</taxon>
        <taxon>Fungi</taxon>
        <taxon>Dikarya</taxon>
        <taxon>Ascomycota</taxon>
        <taxon>Pezizomycotina</taxon>
        <taxon>Eurotiomycetes</taxon>
        <taxon>Eurotiomycetidae</taxon>
        <taxon>Eurotiales</taxon>
        <taxon>Aspergillaceae</taxon>
        <taxon>Penicillium</taxon>
    </lineage>
</organism>
<dbReference type="EMBL" id="JAQJAC010000008">
    <property type="protein sequence ID" value="KAJ5574560.1"/>
    <property type="molecule type" value="Genomic_DNA"/>
</dbReference>
<gene>
    <name evidence="1" type="ORF">N7450_008459</name>
</gene>
<accession>A0AAD6GMH0</accession>
<comment type="caution">
    <text evidence="1">The sequence shown here is derived from an EMBL/GenBank/DDBJ whole genome shotgun (WGS) entry which is preliminary data.</text>
</comment>
<proteinExistence type="predicted"/>
<sequence>MTTSFADGKIYESIVDEYEHYITGSAIQNNATNVGKSRCLESRLQLLGCSSHFAQLVCPHKPSSHVLDRDFTLGALAFLCSRLLSASKSARAATVLQREWRAHIDRRNALRRAKAHTLAVECAAAVRARNELIWASQVITRWWRNIKVREQRKRLRYTQ</sequence>
<dbReference type="AlphaFoldDB" id="A0AAD6GMH0"/>
<keyword evidence="2" id="KW-1185">Reference proteome</keyword>
<reference evidence="1 2" key="1">
    <citation type="journal article" date="2023" name="IMA Fungus">
        <title>Comparative genomic study of the Penicillium genus elucidates a diverse pangenome and 15 lateral gene transfer events.</title>
        <authorList>
            <person name="Petersen C."/>
            <person name="Sorensen T."/>
            <person name="Nielsen M.R."/>
            <person name="Sondergaard T.E."/>
            <person name="Sorensen J.L."/>
            <person name="Fitzpatrick D.A."/>
            <person name="Frisvad J.C."/>
            <person name="Nielsen K.L."/>
        </authorList>
    </citation>
    <scope>NUCLEOTIDE SEQUENCE [LARGE SCALE GENOMIC DNA]</scope>
    <source>
        <strain evidence="1 2">IBT 29057</strain>
    </source>
</reference>
<dbReference type="PROSITE" id="PS50096">
    <property type="entry name" value="IQ"/>
    <property type="match status" value="1"/>
</dbReference>
<evidence type="ECO:0000313" key="1">
    <source>
        <dbReference type="EMBL" id="KAJ5574560.1"/>
    </source>
</evidence>
<evidence type="ECO:0000313" key="2">
    <source>
        <dbReference type="Proteomes" id="UP001216150"/>
    </source>
</evidence>
<name>A0AAD6GMH0_9EURO</name>
<protein>
    <submittedName>
        <fullName evidence="1">Uncharacterized protein</fullName>
    </submittedName>
</protein>
<dbReference type="Proteomes" id="UP001216150">
    <property type="component" value="Unassembled WGS sequence"/>
</dbReference>